<dbReference type="Proteomes" id="UP000287173">
    <property type="component" value="Unassembled WGS sequence"/>
</dbReference>
<comment type="caution">
    <text evidence="8">The sequence shown here is derived from an EMBL/GenBank/DDBJ whole genome shotgun (WGS) entry which is preliminary data.</text>
</comment>
<accession>A0A430UKB3</accession>
<reference evidence="8 9" key="1">
    <citation type="journal article" date="2019" name="Extremophiles">
        <title>Biogeography of thermophiles and predominance of Thermus scotoductus in domestic water heaters.</title>
        <authorList>
            <person name="Wilpiszeski R.L."/>
            <person name="Zhang Z."/>
            <person name="House C.H."/>
        </authorList>
    </citation>
    <scope>NUCLEOTIDE SEQUENCE [LARGE SCALE GENOMIC DNA]</scope>
    <source>
        <strain evidence="8 9">17_S17</strain>
    </source>
</reference>
<dbReference type="AlphaFoldDB" id="A0A430UKB3"/>
<dbReference type="SUPFAM" id="SSF51905">
    <property type="entry name" value="FAD/NAD(P)-binding domain"/>
    <property type="match status" value="1"/>
</dbReference>
<organism evidence="8 9">
    <name type="scientific">Thermus scotoductus</name>
    <dbReference type="NCBI Taxonomy" id="37636"/>
    <lineage>
        <taxon>Bacteria</taxon>
        <taxon>Thermotogati</taxon>
        <taxon>Deinococcota</taxon>
        <taxon>Deinococci</taxon>
        <taxon>Thermales</taxon>
        <taxon>Thermaceae</taxon>
        <taxon>Thermus</taxon>
    </lineage>
</organism>
<evidence type="ECO:0000256" key="5">
    <source>
        <dbReference type="ARBA" id="ARBA00023002"/>
    </source>
</evidence>
<keyword evidence="3" id="KW-0285">Flavoprotein</keyword>
<evidence type="ECO:0000256" key="1">
    <source>
        <dbReference type="ARBA" id="ARBA00001974"/>
    </source>
</evidence>
<evidence type="ECO:0000256" key="3">
    <source>
        <dbReference type="ARBA" id="ARBA00022630"/>
    </source>
</evidence>
<evidence type="ECO:0000256" key="4">
    <source>
        <dbReference type="ARBA" id="ARBA00022827"/>
    </source>
</evidence>
<dbReference type="EMBL" id="PEMG01000481">
    <property type="protein sequence ID" value="RTI03713.1"/>
    <property type="molecule type" value="Genomic_DNA"/>
</dbReference>
<sequence length="164" mass="18312">GWVRLSGGERLKGDLVLWAVGVRGNPLPGLPADARGRVPTDPCLRLVGYPEVYVVGDLNGLGFPQLAPVALQQGRWAARNLLRALREQDPLPFRYPDRGQLAVIGRNRAVAELWGLGVAGLPAWLLWAFVHLRELVGFRNRLLVFLDWAYTYLFREPGVRILPD</sequence>
<dbReference type="PANTHER" id="PTHR42913:SF3">
    <property type="entry name" value="64 KDA MITOCHONDRIAL NADH DEHYDROGENASE (EUROFUNG)"/>
    <property type="match status" value="1"/>
</dbReference>
<dbReference type="RefSeq" id="WP_172962563.1">
    <property type="nucleotide sequence ID" value="NZ_PEMG01000481.1"/>
</dbReference>
<dbReference type="PANTHER" id="PTHR42913">
    <property type="entry name" value="APOPTOSIS-INDUCING FACTOR 1"/>
    <property type="match status" value="1"/>
</dbReference>
<dbReference type="InterPro" id="IPR054585">
    <property type="entry name" value="NDH2-like_C"/>
</dbReference>
<evidence type="ECO:0000256" key="2">
    <source>
        <dbReference type="ARBA" id="ARBA00005272"/>
    </source>
</evidence>
<dbReference type="InterPro" id="IPR051169">
    <property type="entry name" value="NADH-Q_oxidoreductase"/>
</dbReference>
<evidence type="ECO:0000313" key="8">
    <source>
        <dbReference type="EMBL" id="RTI03713.1"/>
    </source>
</evidence>
<dbReference type="Pfam" id="PF22366">
    <property type="entry name" value="NDH2_C"/>
    <property type="match status" value="1"/>
</dbReference>
<keyword evidence="4" id="KW-0274">FAD</keyword>
<evidence type="ECO:0000259" key="7">
    <source>
        <dbReference type="Pfam" id="PF22366"/>
    </source>
</evidence>
<comment type="similarity">
    <text evidence="2">Belongs to the NADH dehydrogenase family.</text>
</comment>
<proteinExistence type="inferred from homology"/>
<dbReference type="InterPro" id="IPR036188">
    <property type="entry name" value="FAD/NAD-bd_sf"/>
</dbReference>
<name>A0A430UKB3_THESC</name>
<dbReference type="Gene3D" id="3.50.50.100">
    <property type="match status" value="1"/>
</dbReference>
<keyword evidence="5" id="KW-0560">Oxidoreductase</keyword>
<gene>
    <name evidence="8" type="ORF">CSW30_14835</name>
</gene>
<evidence type="ECO:0000313" key="9">
    <source>
        <dbReference type="Proteomes" id="UP000287173"/>
    </source>
</evidence>
<feature type="domain" description="External alternative NADH-ubiquinone oxidoreductase-like C-terminal" evidence="7">
    <location>
        <begin position="98"/>
        <end position="154"/>
    </location>
</feature>
<evidence type="ECO:0000259" key="6">
    <source>
        <dbReference type="Pfam" id="PF07992"/>
    </source>
</evidence>
<feature type="domain" description="FAD/NAD(P)-binding" evidence="6">
    <location>
        <begin position="4"/>
        <end position="74"/>
    </location>
</feature>
<dbReference type="Pfam" id="PF07992">
    <property type="entry name" value="Pyr_redox_2"/>
    <property type="match status" value="1"/>
</dbReference>
<dbReference type="InterPro" id="IPR023753">
    <property type="entry name" value="FAD/NAD-binding_dom"/>
</dbReference>
<comment type="cofactor">
    <cofactor evidence="1">
        <name>FAD</name>
        <dbReference type="ChEBI" id="CHEBI:57692"/>
    </cofactor>
</comment>
<dbReference type="GO" id="GO:0003955">
    <property type="term" value="F:NAD(P)H dehydrogenase (quinone) activity"/>
    <property type="evidence" value="ECO:0007669"/>
    <property type="project" value="TreeGrafter"/>
</dbReference>
<dbReference type="GO" id="GO:0019646">
    <property type="term" value="P:aerobic electron transport chain"/>
    <property type="evidence" value="ECO:0007669"/>
    <property type="project" value="TreeGrafter"/>
</dbReference>
<feature type="non-terminal residue" evidence="8">
    <location>
        <position position="1"/>
    </location>
</feature>
<protein>
    <submittedName>
        <fullName evidence="8">NADH-quinone oxidoreductase subunit J</fullName>
    </submittedName>
</protein>